<comment type="similarity">
    <text evidence="1">Belongs to the peptidase S49 family.</text>
</comment>
<proteinExistence type="inferred from homology"/>
<reference evidence="7" key="1">
    <citation type="journal article" date="2019" name="Int. J. Syst. Evol. Microbiol.">
        <title>The Global Catalogue of Microorganisms (GCM) 10K type strain sequencing project: providing services to taxonomists for standard genome sequencing and annotation.</title>
        <authorList>
            <consortium name="The Broad Institute Genomics Platform"/>
            <consortium name="The Broad Institute Genome Sequencing Center for Infectious Disease"/>
            <person name="Wu L."/>
            <person name="Ma J."/>
        </authorList>
    </citation>
    <scope>NUCLEOTIDE SEQUENCE [LARGE SCALE GENOMIC DNA]</scope>
    <source>
        <strain evidence="7">JCM 17190</strain>
    </source>
</reference>
<comment type="caution">
    <text evidence="6">The sequence shown here is derived from an EMBL/GenBank/DDBJ whole genome shotgun (WGS) entry which is preliminary data.</text>
</comment>
<dbReference type="CDD" id="cd07023">
    <property type="entry name" value="S49_Sppa_N_C"/>
    <property type="match status" value="1"/>
</dbReference>
<name>A0ABP7K0H5_9RHOB</name>
<evidence type="ECO:0000256" key="1">
    <source>
        <dbReference type="ARBA" id="ARBA00008683"/>
    </source>
</evidence>
<evidence type="ECO:0000313" key="6">
    <source>
        <dbReference type="EMBL" id="GAA3861329.1"/>
    </source>
</evidence>
<keyword evidence="2" id="KW-0645">Protease</keyword>
<feature type="domain" description="Peptidase S49" evidence="5">
    <location>
        <begin position="90"/>
        <end position="226"/>
    </location>
</feature>
<protein>
    <submittedName>
        <fullName evidence="6">S49 family peptidase</fullName>
    </submittedName>
</protein>
<accession>A0ABP7K0H5</accession>
<dbReference type="EMBL" id="BAABDF010000005">
    <property type="protein sequence ID" value="GAA3861329.1"/>
    <property type="molecule type" value="Genomic_DNA"/>
</dbReference>
<dbReference type="InterPro" id="IPR029045">
    <property type="entry name" value="ClpP/crotonase-like_dom_sf"/>
</dbReference>
<evidence type="ECO:0000256" key="4">
    <source>
        <dbReference type="ARBA" id="ARBA00022825"/>
    </source>
</evidence>
<organism evidence="6 7">
    <name type="scientific">Celeribacter arenosi</name>
    <dbReference type="NCBI Taxonomy" id="792649"/>
    <lineage>
        <taxon>Bacteria</taxon>
        <taxon>Pseudomonadati</taxon>
        <taxon>Pseudomonadota</taxon>
        <taxon>Alphaproteobacteria</taxon>
        <taxon>Rhodobacterales</taxon>
        <taxon>Roseobacteraceae</taxon>
        <taxon>Celeribacter</taxon>
    </lineage>
</organism>
<dbReference type="PANTHER" id="PTHR42987">
    <property type="entry name" value="PEPTIDASE S49"/>
    <property type="match status" value="1"/>
</dbReference>
<evidence type="ECO:0000313" key="7">
    <source>
        <dbReference type="Proteomes" id="UP001399917"/>
    </source>
</evidence>
<evidence type="ECO:0000256" key="2">
    <source>
        <dbReference type="ARBA" id="ARBA00022670"/>
    </source>
</evidence>
<keyword evidence="7" id="KW-1185">Reference proteome</keyword>
<evidence type="ECO:0000259" key="5">
    <source>
        <dbReference type="Pfam" id="PF01343"/>
    </source>
</evidence>
<dbReference type="Pfam" id="PF01343">
    <property type="entry name" value="Peptidase_S49"/>
    <property type="match status" value="1"/>
</dbReference>
<dbReference type="InterPro" id="IPR002142">
    <property type="entry name" value="Peptidase_S49"/>
</dbReference>
<keyword evidence="3" id="KW-0378">Hydrolase</keyword>
<gene>
    <name evidence="6" type="ORF">GCM10022404_10040</name>
</gene>
<evidence type="ECO:0000256" key="3">
    <source>
        <dbReference type="ARBA" id="ARBA00022801"/>
    </source>
</evidence>
<dbReference type="Gene3D" id="6.20.330.10">
    <property type="match status" value="1"/>
</dbReference>
<dbReference type="Proteomes" id="UP001399917">
    <property type="component" value="Unassembled WGS sequence"/>
</dbReference>
<dbReference type="InterPro" id="IPR047272">
    <property type="entry name" value="S49_SppA_C"/>
</dbReference>
<sequence length="276" mass="30135">MSACLRRFTSNSMKYTIPFRKSVPRVNVVRLEGVIMTRQGGLNDQAVGAIVERAFRKGKPVAVALAINSPGGSPVQSSLIAARIRRLADEKELPVFAFVEDVAASGGYWLACAADKIMVDESSIVGSIGVVSSGFGFDEFISRHGIERRVHTSGGSKSQLDPFKPENPEDVARLKSLQGDIHAAFIDHVKKSRGTRLGEGVDLFDGSFWTGRRGVELGLADGIGHLVPTMKETYGEKVKFSVFGPRRSFIRRFGIELAQRALSGVEERSHWARFGL</sequence>
<dbReference type="PANTHER" id="PTHR42987:SF8">
    <property type="entry name" value="PROTEINASE"/>
    <property type="match status" value="1"/>
</dbReference>
<dbReference type="Gene3D" id="3.90.226.10">
    <property type="entry name" value="2-enoyl-CoA Hydratase, Chain A, domain 1"/>
    <property type="match status" value="1"/>
</dbReference>
<dbReference type="SUPFAM" id="SSF52096">
    <property type="entry name" value="ClpP/crotonase"/>
    <property type="match status" value="1"/>
</dbReference>
<keyword evidence="4" id="KW-0720">Serine protease</keyword>